<evidence type="ECO:0000256" key="3">
    <source>
        <dbReference type="ARBA" id="ARBA00023002"/>
    </source>
</evidence>
<dbReference type="PROSITE" id="PS00061">
    <property type="entry name" value="ADH_SHORT"/>
    <property type="match status" value="1"/>
</dbReference>
<dbReference type="EMBL" id="KN832878">
    <property type="protein sequence ID" value="KIM99957.1"/>
    <property type="molecule type" value="Genomic_DNA"/>
</dbReference>
<reference evidence="4 5" key="1">
    <citation type="submission" date="2014-04" db="EMBL/GenBank/DDBJ databases">
        <authorList>
            <consortium name="DOE Joint Genome Institute"/>
            <person name="Kuo A."/>
            <person name="Martino E."/>
            <person name="Perotto S."/>
            <person name="Kohler A."/>
            <person name="Nagy L.G."/>
            <person name="Floudas D."/>
            <person name="Copeland A."/>
            <person name="Barry K.W."/>
            <person name="Cichocki N."/>
            <person name="Veneault-Fourrey C."/>
            <person name="LaButti K."/>
            <person name="Lindquist E.A."/>
            <person name="Lipzen A."/>
            <person name="Lundell T."/>
            <person name="Morin E."/>
            <person name="Murat C."/>
            <person name="Sun H."/>
            <person name="Tunlid A."/>
            <person name="Henrissat B."/>
            <person name="Grigoriev I.V."/>
            <person name="Hibbett D.S."/>
            <person name="Martin F."/>
            <person name="Nordberg H.P."/>
            <person name="Cantor M.N."/>
            <person name="Hua S.X."/>
        </authorList>
    </citation>
    <scope>NUCLEOTIDE SEQUENCE [LARGE SCALE GENOMIC DNA]</scope>
    <source>
        <strain evidence="4 5">Zn</strain>
    </source>
</reference>
<protein>
    <submittedName>
        <fullName evidence="4">Uncharacterized protein</fullName>
    </submittedName>
</protein>
<reference evidence="5" key="2">
    <citation type="submission" date="2015-01" db="EMBL/GenBank/DDBJ databases">
        <title>Evolutionary Origins and Diversification of the Mycorrhizal Mutualists.</title>
        <authorList>
            <consortium name="DOE Joint Genome Institute"/>
            <consortium name="Mycorrhizal Genomics Consortium"/>
            <person name="Kohler A."/>
            <person name="Kuo A."/>
            <person name="Nagy L.G."/>
            <person name="Floudas D."/>
            <person name="Copeland A."/>
            <person name="Barry K.W."/>
            <person name="Cichocki N."/>
            <person name="Veneault-Fourrey C."/>
            <person name="LaButti K."/>
            <person name="Lindquist E.A."/>
            <person name="Lipzen A."/>
            <person name="Lundell T."/>
            <person name="Morin E."/>
            <person name="Murat C."/>
            <person name="Riley R."/>
            <person name="Ohm R."/>
            <person name="Sun H."/>
            <person name="Tunlid A."/>
            <person name="Henrissat B."/>
            <person name="Grigoriev I.V."/>
            <person name="Hibbett D.S."/>
            <person name="Martin F."/>
        </authorList>
    </citation>
    <scope>NUCLEOTIDE SEQUENCE [LARGE SCALE GENOMIC DNA]</scope>
    <source>
        <strain evidence="5">Zn</strain>
    </source>
</reference>
<dbReference type="OrthoDB" id="294295at2759"/>
<dbReference type="GO" id="GO:0016491">
    <property type="term" value="F:oxidoreductase activity"/>
    <property type="evidence" value="ECO:0007669"/>
    <property type="project" value="UniProtKB-KW"/>
</dbReference>
<dbReference type="SUPFAM" id="SSF51735">
    <property type="entry name" value="NAD(P)-binding Rossmann-fold domains"/>
    <property type="match status" value="1"/>
</dbReference>
<dbReference type="InterPro" id="IPR020904">
    <property type="entry name" value="Sc_DH/Rdtase_CS"/>
</dbReference>
<proteinExistence type="inferred from homology"/>
<evidence type="ECO:0000256" key="2">
    <source>
        <dbReference type="ARBA" id="ARBA00022857"/>
    </source>
</evidence>
<dbReference type="FunFam" id="3.40.50.720:FF:000084">
    <property type="entry name" value="Short-chain dehydrogenase reductase"/>
    <property type="match status" value="1"/>
</dbReference>
<dbReference type="PRINTS" id="PR00080">
    <property type="entry name" value="SDRFAMILY"/>
</dbReference>
<dbReference type="HOGENOM" id="CLU_010194_1_1_1"/>
<evidence type="ECO:0000256" key="1">
    <source>
        <dbReference type="ARBA" id="ARBA00006484"/>
    </source>
</evidence>
<evidence type="ECO:0000313" key="4">
    <source>
        <dbReference type="EMBL" id="KIM99957.1"/>
    </source>
</evidence>
<dbReference type="InterPro" id="IPR002347">
    <property type="entry name" value="SDR_fam"/>
</dbReference>
<dbReference type="PRINTS" id="PR00081">
    <property type="entry name" value="GDHRDH"/>
</dbReference>
<keyword evidence="3" id="KW-0560">Oxidoreductase</keyword>
<keyword evidence="2" id="KW-0521">NADP</keyword>
<dbReference type="Proteomes" id="UP000054321">
    <property type="component" value="Unassembled WGS sequence"/>
</dbReference>
<dbReference type="InterPro" id="IPR036291">
    <property type="entry name" value="NAD(P)-bd_dom_sf"/>
</dbReference>
<dbReference type="GO" id="GO:0009688">
    <property type="term" value="P:abscisic acid biosynthetic process"/>
    <property type="evidence" value="ECO:0007669"/>
    <property type="project" value="UniProtKB-ARBA"/>
</dbReference>
<organism evidence="4 5">
    <name type="scientific">Oidiodendron maius (strain Zn)</name>
    <dbReference type="NCBI Taxonomy" id="913774"/>
    <lineage>
        <taxon>Eukaryota</taxon>
        <taxon>Fungi</taxon>
        <taxon>Dikarya</taxon>
        <taxon>Ascomycota</taxon>
        <taxon>Pezizomycotina</taxon>
        <taxon>Leotiomycetes</taxon>
        <taxon>Leotiomycetes incertae sedis</taxon>
        <taxon>Myxotrichaceae</taxon>
        <taxon>Oidiodendron</taxon>
    </lineage>
</organism>
<dbReference type="PANTHER" id="PTHR43618">
    <property type="entry name" value="7-ALPHA-HYDROXYSTEROID DEHYDROGENASE"/>
    <property type="match status" value="1"/>
</dbReference>
<accession>A0A0C3DDC7</accession>
<comment type="similarity">
    <text evidence="1">Belongs to the short-chain dehydrogenases/reductases (SDR) family.</text>
</comment>
<evidence type="ECO:0000313" key="5">
    <source>
        <dbReference type="Proteomes" id="UP000054321"/>
    </source>
</evidence>
<dbReference type="STRING" id="913774.A0A0C3DDC7"/>
<dbReference type="Gene3D" id="3.40.50.720">
    <property type="entry name" value="NAD(P)-binding Rossmann-like Domain"/>
    <property type="match status" value="1"/>
</dbReference>
<dbReference type="Pfam" id="PF13561">
    <property type="entry name" value="adh_short_C2"/>
    <property type="match status" value="1"/>
</dbReference>
<dbReference type="AlphaFoldDB" id="A0A0C3DDC7"/>
<dbReference type="InterPro" id="IPR052178">
    <property type="entry name" value="Sec_Metab_Biosynth_SDR"/>
</dbReference>
<dbReference type="InParanoid" id="A0A0C3DDC7"/>
<name>A0A0C3DDC7_OIDMZ</name>
<gene>
    <name evidence="4" type="ORF">OIDMADRAFT_166096</name>
</gene>
<sequence>MSELQDFDHLFRLDGKVALVTGGSRGLGLHTATALLRAGAKKVIITARKAEGPQGIDQAVAKLNILPGLKGSAVGIPANVSSEAEIVRLVKEVEKVEGKLDILVANAGATWGSTFEDAPDHATTKILDLNVRGVFLLAQKFTPLLAASGTRQDPSRIIIVSSTAGINVPHVGENGTIMYSVSKAAAHHLGRNLAIELGPKNITTNIVAPGFFPSKLADGLIDKLGGTSELEEANPRKRLGKAEDIAGVMIYLCSSAGSYINGVDITVDGGMVLSRGRQSKL</sequence>
<keyword evidence="5" id="KW-1185">Reference proteome</keyword>
<dbReference type="PANTHER" id="PTHR43618:SF3">
    <property type="entry name" value="NAD(P)-BINDING PROTEIN"/>
    <property type="match status" value="1"/>
</dbReference>